<dbReference type="Proteomes" id="UP000186817">
    <property type="component" value="Unassembled WGS sequence"/>
</dbReference>
<dbReference type="AlphaFoldDB" id="A0A1Q9F5P5"/>
<accession>A0A1Q9F5P5</accession>
<keyword evidence="2" id="KW-1185">Reference proteome</keyword>
<reference evidence="1 2" key="1">
    <citation type="submission" date="2016-02" db="EMBL/GenBank/DDBJ databases">
        <title>Genome analysis of coral dinoflagellate symbionts highlights evolutionary adaptations to a symbiotic lifestyle.</title>
        <authorList>
            <person name="Aranda M."/>
            <person name="Li Y."/>
            <person name="Liew Y.J."/>
            <person name="Baumgarten S."/>
            <person name="Simakov O."/>
            <person name="Wilson M."/>
            <person name="Piel J."/>
            <person name="Ashoor H."/>
            <person name="Bougouffa S."/>
            <person name="Bajic V.B."/>
            <person name="Ryu T."/>
            <person name="Ravasi T."/>
            <person name="Bayer T."/>
            <person name="Micklem G."/>
            <person name="Kim H."/>
            <person name="Bhak J."/>
            <person name="Lajeunesse T.C."/>
            <person name="Voolstra C.R."/>
        </authorList>
    </citation>
    <scope>NUCLEOTIDE SEQUENCE [LARGE SCALE GENOMIC DNA]</scope>
    <source>
        <strain evidence="1 2">CCMP2467</strain>
    </source>
</reference>
<sequence>MDTKSQCCITSYKLYSVTVRLHKKFKDHVLKKGFKACHVGSNNYMHWRTDFFTSLPAILMKEALQDEWKKAVGRIPPDMSNVFIRFKVNSNVNYVVVEHAYASFAESRKDDASFKKAMTWWLELRPAIKQAVLENYVKVSRGHDNSKDKFGNPKIKEMVKGHPCTWRSLMAPECVQDIKSAGSLSDAALEVLTVDEVMSLALTEITGKLLRIYAFSAFDAGVTPNPAQCRGYVSGSSSNPPLDFYQFPRLLGDVSVLKKEVVGNPMYDTSAVLMALCALSATKPQVDIMLGKIAEGSILSSSERDEVLVRAFRGEALPGLLNRFLEGQVVARNSI</sequence>
<protein>
    <submittedName>
        <fullName evidence="1">Uncharacterized protein</fullName>
    </submittedName>
</protein>
<evidence type="ECO:0000313" key="1">
    <source>
        <dbReference type="EMBL" id="OLQ14981.1"/>
    </source>
</evidence>
<evidence type="ECO:0000313" key="2">
    <source>
        <dbReference type="Proteomes" id="UP000186817"/>
    </source>
</evidence>
<name>A0A1Q9F5P5_SYMMI</name>
<organism evidence="1 2">
    <name type="scientific">Symbiodinium microadriaticum</name>
    <name type="common">Dinoflagellate</name>
    <name type="synonym">Zooxanthella microadriatica</name>
    <dbReference type="NCBI Taxonomy" id="2951"/>
    <lineage>
        <taxon>Eukaryota</taxon>
        <taxon>Sar</taxon>
        <taxon>Alveolata</taxon>
        <taxon>Dinophyceae</taxon>
        <taxon>Suessiales</taxon>
        <taxon>Symbiodiniaceae</taxon>
        <taxon>Symbiodinium</taxon>
    </lineage>
</organism>
<proteinExistence type="predicted"/>
<dbReference type="OrthoDB" id="411359at2759"/>
<dbReference type="EMBL" id="LSRX01000008">
    <property type="protein sequence ID" value="OLQ14981.1"/>
    <property type="molecule type" value="Genomic_DNA"/>
</dbReference>
<comment type="caution">
    <text evidence="1">The sequence shown here is derived from an EMBL/GenBank/DDBJ whole genome shotgun (WGS) entry which is preliminary data.</text>
</comment>
<gene>
    <name evidence="1" type="ORF">AK812_SmicGene840</name>
</gene>